<sequence length="121" mass="14077">MKQIPLNINHDNTDNINITETKNSYTFHSQEPGPSKHISDREMEEINKAIREADRVERYGKDYEQWQTVVAKTKQRAYGNVNREDEGKHPMKGKKETSKISTTLARGMTTMIHLKQLCKMN</sequence>
<dbReference type="AlphaFoldDB" id="A0ABD3WBX4"/>
<evidence type="ECO:0000256" key="1">
    <source>
        <dbReference type="SAM" id="MobiDB-lite"/>
    </source>
</evidence>
<keyword evidence="3" id="KW-1185">Reference proteome</keyword>
<feature type="compositionally biased region" description="Basic and acidic residues" evidence="1">
    <location>
        <begin position="82"/>
        <end position="98"/>
    </location>
</feature>
<dbReference type="Proteomes" id="UP001634394">
    <property type="component" value="Unassembled WGS sequence"/>
</dbReference>
<reference evidence="2 3" key="1">
    <citation type="submission" date="2024-11" db="EMBL/GenBank/DDBJ databases">
        <title>Chromosome-level genome assembly of the freshwater bivalve Anodonta woodiana.</title>
        <authorList>
            <person name="Chen X."/>
        </authorList>
    </citation>
    <scope>NUCLEOTIDE SEQUENCE [LARGE SCALE GENOMIC DNA]</scope>
    <source>
        <strain evidence="2">MN2024</strain>
        <tissue evidence="2">Gills</tissue>
    </source>
</reference>
<comment type="caution">
    <text evidence="2">The sequence shown here is derived from an EMBL/GenBank/DDBJ whole genome shotgun (WGS) entry which is preliminary data.</text>
</comment>
<evidence type="ECO:0000313" key="2">
    <source>
        <dbReference type="EMBL" id="KAL3870253.1"/>
    </source>
</evidence>
<evidence type="ECO:0000313" key="3">
    <source>
        <dbReference type="Proteomes" id="UP001634394"/>
    </source>
</evidence>
<gene>
    <name evidence="2" type="ORF">ACJMK2_038330</name>
</gene>
<dbReference type="EMBL" id="JBJQND010000007">
    <property type="protein sequence ID" value="KAL3870253.1"/>
    <property type="molecule type" value="Genomic_DNA"/>
</dbReference>
<feature type="region of interest" description="Disordered" evidence="1">
    <location>
        <begin position="79"/>
        <end position="99"/>
    </location>
</feature>
<accession>A0ABD3WBX4</accession>
<protein>
    <submittedName>
        <fullName evidence="2">Uncharacterized protein</fullName>
    </submittedName>
</protein>
<name>A0ABD3WBX4_SINWO</name>
<organism evidence="2 3">
    <name type="scientific">Sinanodonta woodiana</name>
    <name type="common">Chinese pond mussel</name>
    <name type="synonym">Anodonta woodiana</name>
    <dbReference type="NCBI Taxonomy" id="1069815"/>
    <lineage>
        <taxon>Eukaryota</taxon>
        <taxon>Metazoa</taxon>
        <taxon>Spiralia</taxon>
        <taxon>Lophotrochozoa</taxon>
        <taxon>Mollusca</taxon>
        <taxon>Bivalvia</taxon>
        <taxon>Autobranchia</taxon>
        <taxon>Heteroconchia</taxon>
        <taxon>Palaeoheterodonta</taxon>
        <taxon>Unionida</taxon>
        <taxon>Unionoidea</taxon>
        <taxon>Unionidae</taxon>
        <taxon>Unioninae</taxon>
        <taxon>Sinanodonta</taxon>
    </lineage>
</organism>
<proteinExistence type="predicted"/>